<evidence type="ECO:0000256" key="1">
    <source>
        <dbReference type="ARBA" id="ARBA00006739"/>
    </source>
</evidence>
<evidence type="ECO:0000256" key="2">
    <source>
        <dbReference type="ARBA" id="ARBA00022676"/>
    </source>
</evidence>
<dbReference type="InterPro" id="IPR029044">
    <property type="entry name" value="Nucleotide-diphossugar_trans"/>
</dbReference>
<organism evidence="5 6">
    <name type="scientific">Flavobacterium columnare</name>
    <dbReference type="NCBI Taxonomy" id="996"/>
    <lineage>
        <taxon>Bacteria</taxon>
        <taxon>Pseudomonadati</taxon>
        <taxon>Bacteroidota</taxon>
        <taxon>Flavobacteriia</taxon>
        <taxon>Flavobacteriales</taxon>
        <taxon>Flavobacteriaceae</taxon>
        <taxon>Flavobacterium</taxon>
    </lineage>
</organism>
<dbReference type="EMBL" id="MTCY01000004">
    <property type="protein sequence ID" value="OWP79421.1"/>
    <property type="molecule type" value="Genomic_DNA"/>
</dbReference>
<dbReference type="InterPro" id="IPR001173">
    <property type="entry name" value="Glyco_trans_2-like"/>
</dbReference>
<reference evidence="5 6" key="1">
    <citation type="journal article" date="2017" name="Infect. Genet. Evol.">
        <title>Comparative genome analysis of fish pathogen Flavobacterium columnare reveals extensive sequence diversity within the species.</title>
        <authorList>
            <person name="Kayansamruaj P."/>
            <person name="Dong H.T."/>
            <person name="Hirono I."/>
            <person name="Kondo H."/>
            <person name="Senapin S."/>
            <person name="Rodkhum C."/>
        </authorList>
    </citation>
    <scope>NUCLEOTIDE SEQUENCE [LARGE SCALE GENOMIC DNA]</scope>
    <source>
        <strain evidence="5 6">1214</strain>
    </source>
</reference>
<evidence type="ECO:0000313" key="5">
    <source>
        <dbReference type="EMBL" id="OWP79421.1"/>
    </source>
</evidence>
<feature type="domain" description="Glycosyltransferase 2-like" evidence="4">
    <location>
        <begin position="4"/>
        <end position="177"/>
    </location>
</feature>
<evidence type="ECO:0000256" key="3">
    <source>
        <dbReference type="ARBA" id="ARBA00022679"/>
    </source>
</evidence>
<evidence type="ECO:0000313" key="6">
    <source>
        <dbReference type="Proteomes" id="UP000198034"/>
    </source>
</evidence>
<dbReference type="Pfam" id="PF00535">
    <property type="entry name" value="Glycos_transf_2"/>
    <property type="match status" value="1"/>
</dbReference>
<dbReference type="SUPFAM" id="SSF53448">
    <property type="entry name" value="Nucleotide-diphospho-sugar transferases"/>
    <property type="match status" value="1"/>
</dbReference>
<dbReference type="InterPro" id="IPR050834">
    <property type="entry name" value="Glycosyltransf_2"/>
</dbReference>
<keyword evidence="3 5" id="KW-0808">Transferase</keyword>
<dbReference type="CDD" id="cd04196">
    <property type="entry name" value="GT_2_like_d"/>
    <property type="match status" value="1"/>
</dbReference>
<dbReference type="AlphaFoldDB" id="A0A246GFC3"/>
<protein>
    <submittedName>
        <fullName evidence="5">Glycosyl transferase</fullName>
    </submittedName>
</protein>
<name>A0A246GFC3_9FLAO</name>
<gene>
    <name evidence="5" type="ORF">BWK62_02250</name>
</gene>
<dbReference type="Proteomes" id="UP000198034">
    <property type="component" value="Unassembled WGS sequence"/>
</dbReference>
<accession>A0A246GFC3</accession>
<comment type="caution">
    <text evidence="5">The sequence shown here is derived from an EMBL/GenBank/DDBJ whole genome shotgun (WGS) entry which is preliminary data.</text>
</comment>
<dbReference type="Gene3D" id="3.90.550.10">
    <property type="entry name" value="Spore Coat Polysaccharide Biosynthesis Protein SpsA, Chain A"/>
    <property type="match status" value="1"/>
</dbReference>
<comment type="similarity">
    <text evidence="1">Belongs to the glycosyltransferase 2 family.</text>
</comment>
<dbReference type="PANTHER" id="PTHR43685">
    <property type="entry name" value="GLYCOSYLTRANSFERASE"/>
    <property type="match status" value="1"/>
</dbReference>
<keyword evidence="2" id="KW-0328">Glycosyltransferase</keyword>
<proteinExistence type="inferred from homology"/>
<dbReference type="GO" id="GO:0016757">
    <property type="term" value="F:glycosyltransferase activity"/>
    <property type="evidence" value="ECO:0007669"/>
    <property type="project" value="UniProtKB-KW"/>
</dbReference>
<sequence>MKISVALCTYNGEKYLKEQILSILNQTKKVDEIIICDDISSDNTFSIINNFAKENPNIFKIYKNENNLKSVKNFEKAINLCNGDIIFLSDQDDIWCNNKVEDYIKYFIEHPEINVIASNGFYIDENSKKHEMYSIWDVPKFLKEKKIDFNYHQLTILGRNIATGASMAFRRIIIEDILPFPTIDNFHHDEWIAMITSSKNQFSFLDKQYFYYRIHNNQQVGGVFYKKNKSEKQKLLDIFNFESPINSFNIYKKRIRKLISNYKLNSELEKTNLKLSSLFKSNKEIIIKQYQRNKRQMKKKHPIKFFLLSISDKILNKRNFD</sequence>
<dbReference type="PANTHER" id="PTHR43685:SF5">
    <property type="entry name" value="GLYCOSYLTRANSFERASE EPSE-RELATED"/>
    <property type="match status" value="1"/>
</dbReference>
<evidence type="ECO:0000259" key="4">
    <source>
        <dbReference type="Pfam" id="PF00535"/>
    </source>
</evidence>